<dbReference type="EC" id="1.1.1.292" evidence="4"/>
<dbReference type="SUPFAM" id="SSF51735">
    <property type="entry name" value="NAD(P)-binding Rossmann-fold domains"/>
    <property type="match status" value="1"/>
</dbReference>
<dbReference type="InterPro" id="IPR055170">
    <property type="entry name" value="GFO_IDH_MocA-like_dom"/>
</dbReference>
<feature type="domain" description="GFO/IDH/MocA-like oxidoreductase" evidence="3">
    <location>
        <begin position="138"/>
        <end position="259"/>
    </location>
</feature>
<dbReference type="InterPro" id="IPR050463">
    <property type="entry name" value="Gfo/Idh/MocA_oxidrdct_glycsds"/>
</dbReference>
<proteinExistence type="predicted"/>
<keyword evidence="1 4" id="KW-0560">Oxidoreductase</keyword>
<evidence type="ECO:0000256" key="1">
    <source>
        <dbReference type="ARBA" id="ARBA00023002"/>
    </source>
</evidence>
<sequence length="342" mass="35991">MTQPRATQAQTRWGLIGASTIAREWVIGAIRATGGEVVSVMSTSAERGRGYAAEQGIAKSVTSLEGLLGDDEIDAVYISTTNELHRDQAIAAARAGKHVLCEKPLATSLEDARAMVKAARDSGVVLATNHHLRNAATHRAMRDAIAAGRIGRPLAARVFHAVYLPPHLQGWRLDRPEAGGGVILDITVHDTDTLRFVLGDDPVEAVAFSQQSGMAKAGLEDAVMGVLRFRSGVIAQFHDGFTTKFAETGLEVHGSEGSLIGRNVMTQKAVGTVTLRDADGERDLPLDHRNLYETGLAAFHAAIAGKGQPSATGEDGVWSLAAGLAVVQAAQSGTAVKIEPGL</sequence>
<dbReference type="InterPro" id="IPR000683">
    <property type="entry name" value="Gfo/Idh/MocA-like_OxRdtase_N"/>
</dbReference>
<dbReference type="Gene3D" id="3.40.50.720">
    <property type="entry name" value="NAD(P)-binding Rossmann-like Domain"/>
    <property type="match status" value="1"/>
</dbReference>
<name>A0A7W6D672_9HYPH</name>
<gene>
    <name evidence="4" type="ORF">GGQ64_002706</name>
</gene>
<dbReference type="PANTHER" id="PTHR43818:SF11">
    <property type="entry name" value="BCDNA.GH03377"/>
    <property type="match status" value="1"/>
</dbReference>
<evidence type="ECO:0000259" key="2">
    <source>
        <dbReference type="Pfam" id="PF01408"/>
    </source>
</evidence>
<evidence type="ECO:0000259" key="3">
    <source>
        <dbReference type="Pfam" id="PF22725"/>
    </source>
</evidence>
<comment type="caution">
    <text evidence="4">The sequence shown here is derived from an EMBL/GenBank/DDBJ whole genome shotgun (WGS) entry which is preliminary data.</text>
</comment>
<dbReference type="AlphaFoldDB" id="A0A7W6D672"/>
<dbReference type="RefSeq" id="WP_183804973.1">
    <property type="nucleotide sequence ID" value="NZ_JACIEE010000005.1"/>
</dbReference>
<accession>A0A7W6D672</accession>
<dbReference type="Pfam" id="PF01408">
    <property type="entry name" value="GFO_IDH_MocA"/>
    <property type="match status" value="1"/>
</dbReference>
<dbReference type="Gene3D" id="3.30.360.10">
    <property type="entry name" value="Dihydrodipicolinate Reductase, domain 2"/>
    <property type="match status" value="1"/>
</dbReference>
<dbReference type="Pfam" id="PF22725">
    <property type="entry name" value="GFO_IDH_MocA_C3"/>
    <property type="match status" value="1"/>
</dbReference>
<dbReference type="Proteomes" id="UP000574761">
    <property type="component" value="Unassembled WGS sequence"/>
</dbReference>
<feature type="domain" description="Gfo/Idh/MocA-like oxidoreductase N-terminal" evidence="2">
    <location>
        <begin position="12"/>
        <end position="130"/>
    </location>
</feature>
<dbReference type="PANTHER" id="PTHR43818">
    <property type="entry name" value="BCDNA.GH03377"/>
    <property type="match status" value="1"/>
</dbReference>
<dbReference type="SUPFAM" id="SSF55347">
    <property type="entry name" value="Glyceraldehyde-3-phosphate dehydrogenase-like, C-terminal domain"/>
    <property type="match status" value="1"/>
</dbReference>
<reference evidence="4 5" key="1">
    <citation type="submission" date="2020-08" db="EMBL/GenBank/DDBJ databases">
        <title>Genomic Encyclopedia of Type Strains, Phase IV (KMG-IV): sequencing the most valuable type-strain genomes for metagenomic binning, comparative biology and taxonomic classification.</title>
        <authorList>
            <person name="Goeker M."/>
        </authorList>
    </citation>
    <scope>NUCLEOTIDE SEQUENCE [LARGE SCALE GENOMIC DNA]</scope>
    <source>
        <strain evidence="4 5">DSM 100211</strain>
    </source>
</reference>
<dbReference type="GO" id="GO:0033712">
    <property type="term" value="F:1,5-anhydro-D-fructose reductase (1,5-anhydro-D-mannitol-forming) activity"/>
    <property type="evidence" value="ECO:0007669"/>
    <property type="project" value="UniProtKB-EC"/>
</dbReference>
<protein>
    <submittedName>
        <fullName evidence="4">1,5-anhydro-D-fructose reductase (1,5-anhydro-D-mannitol-forming)</fullName>
        <ecNumber evidence="4">1.1.1.292</ecNumber>
    </submittedName>
</protein>
<dbReference type="EMBL" id="JACIEE010000005">
    <property type="protein sequence ID" value="MBB3977500.1"/>
    <property type="molecule type" value="Genomic_DNA"/>
</dbReference>
<organism evidence="4 5">
    <name type="scientific">Mycoplana azooxidifex</name>
    <dbReference type="NCBI Taxonomy" id="1636188"/>
    <lineage>
        <taxon>Bacteria</taxon>
        <taxon>Pseudomonadati</taxon>
        <taxon>Pseudomonadota</taxon>
        <taxon>Alphaproteobacteria</taxon>
        <taxon>Hyphomicrobiales</taxon>
        <taxon>Rhizobiaceae</taxon>
        <taxon>Mycoplana</taxon>
    </lineage>
</organism>
<evidence type="ECO:0000313" key="4">
    <source>
        <dbReference type="EMBL" id="MBB3977500.1"/>
    </source>
</evidence>
<keyword evidence="5" id="KW-1185">Reference proteome</keyword>
<dbReference type="InterPro" id="IPR036291">
    <property type="entry name" value="NAD(P)-bd_dom_sf"/>
</dbReference>
<dbReference type="GO" id="GO:0000166">
    <property type="term" value="F:nucleotide binding"/>
    <property type="evidence" value="ECO:0007669"/>
    <property type="project" value="InterPro"/>
</dbReference>
<evidence type="ECO:0000313" key="5">
    <source>
        <dbReference type="Proteomes" id="UP000574761"/>
    </source>
</evidence>